<dbReference type="GeneID" id="93344221"/>
<dbReference type="Pfam" id="PF01494">
    <property type="entry name" value="FAD_binding_3"/>
    <property type="match status" value="1"/>
</dbReference>
<evidence type="ECO:0000259" key="2">
    <source>
        <dbReference type="Pfam" id="PF01494"/>
    </source>
</evidence>
<dbReference type="EC" id="1.14.13.50" evidence="4"/>
<evidence type="ECO:0000313" key="4">
    <source>
        <dbReference type="EMBL" id="SQG48279.1"/>
    </source>
</evidence>
<dbReference type="PRINTS" id="PR00420">
    <property type="entry name" value="RNGMNOXGNASE"/>
</dbReference>
<reference evidence="5" key="2">
    <citation type="journal article" date="2010" name="J. Bacteriol.">
        <title>Genome sequence of the Fleming strain of Micrococcus luteus, a simple free-living actinobacterium.</title>
        <authorList>
            <person name="Young M."/>
            <person name="Artsatbanov V."/>
            <person name="Beller H.R."/>
            <person name="Chandra G."/>
            <person name="Chater K.F."/>
            <person name="Dover L.G."/>
            <person name="Goh E.B."/>
            <person name="Kahan T."/>
            <person name="Kaprelyants A.S."/>
            <person name="Kyrpides N."/>
            <person name="Lapidus A."/>
            <person name="Lowry S.R."/>
            <person name="Lykidis A."/>
            <person name="Mahillon J."/>
            <person name="Markowitz V."/>
            <person name="Mavromatis K."/>
            <person name="Mukamolova G.V."/>
            <person name="Oren A."/>
            <person name="Rokem J.S."/>
            <person name="Smith M.C."/>
            <person name="Young D.I."/>
            <person name="Greenblatt C.L."/>
        </authorList>
    </citation>
    <scope>NUCLEOTIDE SEQUENCE [LARGE SCALE GENOMIC DNA]</scope>
    <source>
        <strain evidence="5">ATCC 4698 / DSM 20030 / JCM 1464 / NBRC 3333 / NCIMB 9278 / NCTC 2665 / VKM Ac-2230</strain>
    </source>
</reference>
<dbReference type="eggNOG" id="COG0654">
    <property type="taxonomic scope" value="Bacteria"/>
</dbReference>
<dbReference type="SUPFAM" id="SSF51905">
    <property type="entry name" value="FAD/NAD(P)-binding domain"/>
    <property type="match status" value="1"/>
</dbReference>
<accession>C5C803</accession>
<dbReference type="EnsemblBacteria" id="ACS29605">
    <property type="protein sequence ID" value="ACS29605"/>
    <property type="gene ID" value="Mlut_00330"/>
</dbReference>
<organism evidence="3 5">
    <name type="scientific">Micrococcus luteus (strain ATCC 4698 / DSM 20030 / JCM 1464 / CCM 169 / CCUG 5858 / IAM 1056 / NBRC 3333 / NCIMB 9278 / NCTC 2665 / VKM Ac-2230)</name>
    <name type="common">Micrococcus lysodeikticus</name>
    <dbReference type="NCBI Taxonomy" id="465515"/>
    <lineage>
        <taxon>Bacteria</taxon>
        <taxon>Bacillati</taxon>
        <taxon>Actinomycetota</taxon>
        <taxon>Actinomycetes</taxon>
        <taxon>Micrococcales</taxon>
        <taxon>Micrococcaceae</taxon>
        <taxon>Micrococcus</taxon>
    </lineage>
</organism>
<feature type="domain" description="FAD-binding" evidence="2">
    <location>
        <begin position="14"/>
        <end position="354"/>
    </location>
</feature>
<dbReference type="Proteomes" id="UP000248985">
    <property type="component" value="Chromosome 1"/>
</dbReference>
<dbReference type="STRING" id="465515.Mlut_00330"/>
<dbReference type="GO" id="GO:0018677">
    <property type="term" value="F:pentachlorophenol monooxygenase activity"/>
    <property type="evidence" value="ECO:0007669"/>
    <property type="project" value="UniProtKB-EC"/>
</dbReference>
<evidence type="ECO:0000256" key="1">
    <source>
        <dbReference type="ARBA" id="ARBA00023002"/>
    </source>
</evidence>
<dbReference type="NCBIfam" id="NF004834">
    <property type="entry name" value="PRK06185.1-3"/>
    <property type="match status" value="1"/>
</dbReference>
<dbReference type="GO" id="GO:0071949">
    <property type="term" value="F:FAD binding"/>
    <property type="evidence" value="ECO:0007669"/>
    <property type="project" value="InterPro"/>
</dbReference>
<dbReference type="RefSeq" id="WP_010079744.1">
    <property type="nucleotide sequence ID" value="NC_012803.1"/>
</dbReference>
<sequence>MSMTNQHAGEASIDCVVVGAGPAGMMAGLLLARRGVRVTVLEKHADFFRDFRGDTIHPSTMRVMDRLGIIDRFLAIPHRRMSTVSVAAPDGESVFADFSRLSEPYNYVAFMPQWDFLDFIAEEARAYPSFELIREAQVTELLVDGDRARGVRYKTPEGERTLSARLVIGADGRHSTVRARAWLPPTESDAPMDVLWFRISRQPDDQVPFVSTGKGFTIVSVDRGSYWQIAYCIPKGDYDVLRSQSTDVVAERLHEALPVLAERFRGEITSWDDLKLLAVSVNRLRRWHRPGLLCIGDAAHAMSPAGGVGINLAIQDAVAAARMLAPTLARGGSPSEQLLAHVQRRREWPARIIQAGQVKILADLYPKSLDETYKTPKAAKIIRNSPFLQKTVARIIGVGLRPESP</sequence>
<dbReference type="Proteomes" id="UP000000738">
    <property type="component" value="Chromosome"/>
</dbReference>
<name>C5C803_MICLC</name>
<dbReference type="InterPro" id="IPR002938">
    <property type="entry name" value="FAD-bd"/>
</dbReference>
<dbReference type="Gene3D" id="3.50.50.60">
    <property type="entry name" value="FAD/NAD(P)-binding domain"/>
    <property type="match status" value="2"/>
</dbReference>
<evidence type="ECO:0000313" key="6">
    <source>
        <dbReference type="Proteomes" id="UP000248985"/>
    </source>
</evidence>
<protein>
    <submittedName>
        <fullName evidence="3">2-polyprenyl-6-methoxyphenol hydroxylase-like oxidoreductase</fullName>
    </submittedName>
    <submittedName>
        <fullName evidence="4">Pentachlorophenol 4-monooxygenase</fullName>
        <ecNumber evidence="4">1.14.13.50</ecNumber>
    </submittedName>
</protein>
<dbReference type="PANTHER" id="PTHR43476:SF5">
    <property type="entry name" value="FAD-DEPENDENT MONOOXYGENASE"/>
    <property type="match status" value="1"/>
</dbReference>
<gene>
    <name evidence="4" type="primary">pcpB_2</name>
    <name evidence="3" type="ordered locus">Mlut_00330</name>
    <name evidence="4" type="ORF">NCTC2665_01055</name>
</gene>
<dbReference type="KEGG" id="mlu:Mlut_00330"/>
<reference evidence="4 6" key="3">
    <citation type="submission" date="2018-06" db="EMBL/GenBank/DDBJ databases">
        <authorList>
            <consortium name="Pathogen Informatics"/>
            <person name="Doyle S."/>
        </authorList>
    </citation>
    <scope>NUCLEOTIDE SEQUENCE [LARGE SCALE GENOMIC DNA]</scope>
    <source>
        <strain evidence="4 6">NCTC2665</strain>
    </source>
</reference>
<evidence type="ECO:0000313" key="5">
    <source>
        <dbReference type="Proteomes" id="UP000000738"/>
    </source>
</evidence>
<dbReference type="HOGENOM" id="CLU_033626_0_0_11"/>
<proteinExistence type="predicted"/>
<keyword evidence="4" id="KW-0503">Monooxygenase</keyword>
<dbReference type="InterPro" id="IPR050631">
    <property type="entry name" value="PheA/TfdB_FAD_monoxygenase"/>
</dbReference>
<dbReference type="EMBL" id="LS483396">
    <property type="protein sequence ID" value="SQG48279.1"/>
    <property type="molecule type" value="Genomic_DNA"/>
</dbReference>
<reference evidence="3" key="1">
    <citation type="submission" date="2009-05" db="EMBL/GenBank/DDBJ databases">
        <title>Complete sequence of Micrococcus luteus NCTC 2665.</title>
        <authorList>
            <consortium name="US DOE Joint Genome Institute"/>
            <person name="Lucas S."/>
            <person name="Copeland A."/>
            <person name="Lapidus A."/>
            <person name="Glavina del Rio T."/>
            <person name="Dalin E."/>
            <person name="Tice H."/>
            <person name="Bruce D."/>
            <person name="Goodwin L."/>
            <person name="Pitluck S."/>
            <person name="Lowry S."/>
            <person name="Larimer F."/>
            <person name="Land M."/>
            <person name="Hauser L."/>
            <person name="Kyrpides N."/>
            <person name="Lykidis A."/>
            <person name="Young M."/>
            <person name="Greenblatt C."/>
        </authorList>
    </citation>
    <scope>NUCLEOTIDE SEQUENCE</scope>
    <source>
        <strain evidence="3">NCTC 2665</strain>
    </source>
</reference>
<dbReference type="PANTHER" id="PTHR43476">
    <property type="entry name" value="3-(3-HYDROXY-PHENYL)PROPIONATE/3-HYDROXYCINNAMIC ACID HYDROXYLASE"/>
    <property type="match status" value="1"/>
</dbReference>
<keyword evidence="1 4" id="KW-0560">Oxidoreductase</keyword>
<keyword evidence="5" id="KW-1185">Reference proteome</keyword>
<dbReference type="EMBL" id="CP001628">
    <property type="protein sequence ID" value="ACS29605.1"/>
    <property type="molecule type" value="Genomic_DNA"/>
</dbReference>
<dbReference type="InterPro" id="IPR036188">
    <property type="entry name" value="FAD/NAD-bd_sf"/>
</dbReference>
<evidence type="ECO:0000313" key="3">
    <source>
        <dbReference type="EMBL" id="ACS29605.1"/>
    </source>
</evidence>
<dbReference type="AlphaFoldDB" id="C5C803"/>